<name>A0A7S1TDP1_9RHOD</name>
<keyword evidence="2" id="KW-1133">Transmembrane helix</keyword>
<keyword evidence="2" id="KW-0812">Transmembrane</keyword>
<sequence length="259" mass="29653">MGFVGISVAGLRHFSGLVVDRPILARVRWRDGRVRLRMEGYRFDLEPEDEKINAIFDEEAARQRELLEKMGGLRGVWEAAMDNDDSVDRDEGEREEVGDENDGVGSPEIDEMLRRREIEERRFREAMAKRALQFPGGALDGAEPDPEWLDKMAPIQSGNPRSQRARADDAAEDPIPRRETIWDNFEDKIDSLFTDSRPDDEDAKELAERTGLAFLAFIITFFTLKVLLAFLSFFIKFTFSFVAIFALSAGIFVVFYLFL</sequence>
<evidence type="ECO:0000313" key="3">
    <source>
        <dbReference type="EMBL" id="CAD9232873.1"/>
    </source>
</evidence>
<feature type="region of interest" description="Disordered" evidence="1">
    <location>
        <begin position="82"/>
        <end position="107"/>
    </location>
</feature>
<feature type="transmembrane region" description="Helical" evidence="2">
    <location>
        <begin position="241"/>
        <end position="258"/>
    </location>
</feature>
<evidence type="ECO:0000256" key="2">
    <source>
        <dbReference type="SAM" id="Phobius"/>
    </source>
</evidence>
<dbReference type="AlphaFoldDB" id="A0A7S1TDP1"/>
<gene>
    <name evidence="3" type="ORF">CCAE0312_LOCUS4958</name>
</gene>
<evidence type="ECO:0000256" key="1">
    <source>
        <dbReference type="SAM" id="MobiDB-lite"/>
    </source>
</evidence>
<dbReference type="EMBL" id="HBGH01009028">
    <property type="protein sequence ID" value="CAD9232873.1"/>
    <property type="molecule type" value="Transcribed_RNA"/>
</dbReference>
<keyword evidence="2" id="KW-0472">Membrane</keyword>
<feature type="transmembrane region" description="Helical" evidence="2">
    <location>
        <begin position="212"/>
        <end position="235"/>
    </location>
</feature>
<organism evidence="3">
    <name type="scientific">Compsopogon caeruleus</name>
    <dbReference type="NCBI Taxonomy" id="31354"/>
    <lineage>
        <taxon>Eukaryota</taxon>
        <taxon>Rhodophyta</taxon>
        <taxon>Compsopogonophyceae</taxon>
        <taxon>Compsopogonales</taxon>
        <taxon>Compsopogonaceae</taxon>
        <taxon>Compsopogon</taxon>
    </lineage>
</organism>
<reference evidence="3" key="1">
    <citation type="submission" date="2021-01" db="EMBL/GenBank/DDBJ databases">
        <authorList>
            <person name="Corre E."/>
            <person name="Pelletier E."/>
            <person name="Niang G."/>
            <person name="Scheremetjew M."/>
            <person name="Finn R."/>
            <person name="Kale V."/>
            <person name="Holt S."/>
            <person name="Cochrane G."/>
            <person name="Meng A."/>
            <person name="Brown T."/>
            <person name="Cohen L."/>
        </authorList>
    </citation>
    <scope>NUCLEOTIDE SEQUENCE</scope>
    <source>
        <strain evidence="3">SAG 36.94</strain>
    </source>
</reference>
<accession>A0A7S1TDP1</accession>
<proteinExistence type="predicted"/>
<feature type="compositionally biased region" description="Acidic residues" evidence="1">
    <location>
        <begin position="82"/>
        <end position="102"/>
    </location>
</feature>
<protein>
    <submittedName>
        <fullName evidence="3">Uncharacterized protein</fullName>
    </submittedName>
</protein>